<dbReference type="InterPro" id="IPR043148">
    <property type="entry name" value="TagF_C"/>
</dbReference>
<reference evidence="7 8" key="1">
    <citation type="submission" date="2015-09" db="EMBL/GenBank/DDBJ databases">
        <title>Genome sequencing project for genomic taxonomy and phylogenomics of Bacillus-like bacteria.</title>
        <authorList>
            <person name="Liu B."/>
            <person name="Wang J."/>
            <person name="Zhu Y."/>
            <person name="Liu G."/>
            <person name="Chen Q."/>
            <person name="Chen Z."/>
            <person name="Lan J."/>
            <person name="Che J."/>
            <person name="Ge C."/>
            <person name="Shi H."/>
            <person name="Pan Z."/>
            <person name="Liu X."/>
        </authorList>
    </citation>
    <scope>NUCLEOTIDE SEQUENCE [LARGE SCALE GENOMIC DNA]</scope>
    <source>
        <strain evidence="7 8">LMG 18435</strain>
    </source>
</reference>
<dbReference type="AlphaFoldDB" id="A0A0Q3WKZ7"/>
<evidence type="ECO:0000313" key="7">
    <source>
        <dbReference type="EMBL" id="KQL50915.1"/>
    </source>
</evidence>
<dbReference type="EMBL" id="LJJC01000015">
    <property type="protein sequence ID" value="KQL50915.1"/>
    <property type="molecule type" value="Genomic_DNA"/>
</dbReference>
<accession>A0A0Q3WKZ7</accession>
<evidence type="ECO:0000256" key="5">
    <source>
        <dbReference type="ARBA" id="ARBA00022944"/>
    </source>
</evidence>
<dbReference type="SUPFAM" id="SSF53756">
    <property type="entry name" value="UDP-Glycosyltransferase/glycogen phosphorylase"/>
    <property type="match status" value="1"/>
</dbReference>
<dbReference type="GO" id="GO:0005886">
    <property type="term" value="C:plasma membrane"/>
    <property type="evidence" value="ECO:0007669"/>
    <property type="project" value="UniProtKB-SubCell"/>
</dbReference>
<dbReference type="Proteomes" id="UP000051888">
    <property type="component" value="Unassembled WGS sequence"/>
</dbReference>
<name>A0A0Q3WKZ7_9BACI</name>
<organism evidence="7 8">
    <name type="scientific">Heyndrickxia shackletonii</name>
    <dbReference type="NCBI Taxonomy" id="157838"/>
    <lineage>
        <taxon>Bacteria</taxon>
        <taxon>Bacillati</taxon>
        <taxon>Bacillota</taxon>
        <taxon>Bacilli</taxon>
        <taxon>Bacillales</taxon>
        <taxon>Bacillaceae</taxon>
        <taxon>Heyndrickxia</taxon>
    </lineage>
</organism>
<evidence type="ECO:0008006" key="9">
    <source>
        <dbReference type="Google" id="ProtNLM"/>
    </source>
</evidence>
<dbReference type="GO" id="GO:0019350">
    <property type="term" value="P:teichoic acid biosynthetic process"/>
    <property type="evidence" value="ECO:0007669"/>
    <property type="project" value="UniProtKB-KW"/>
</dbReference>
<evidence type="ECO:0000256" key="1">
    <source>
        <dbReference type="ARBA" id="ARBA00004202"/>
    </source>
</evidence>
<keyword evidence="6" id="KW-0472">Membrane</keyword>
<dbReference type="Gene3D" id="3.40.50.12580">
    <property type="match status" value="1"/>
</dbReference>
<dbReference type="Gene3D" id="3.40.50.11820">
    <property type="match status" value="1"/>
</dbReference>
<keyword evidence="8" id="KW-1185">Reference proteome</keyword>
<comment type="subcellular location">
    <subcellularLocation>
        <location evidence="1">Cell membrane</location>
        <topology evidence="1">Peripheral membrane protein</topology>
    </subcellularLocation>
</comment>
<evidence type="ECO:0000313" key="8">
    <source>
        <dbReference type="Proteomes" id="UP000051888"/>
    </source>
</evidence>
<sequence>MKCVYMIICLFFKVNSNKITFASYRSDKLKDNLYFLCNELQAQYPNYQYHFVFKKFHSSFRGKIDYFFHLSRAIYEMATSKFFIIDDYYFPVYVISPREGTEVIQLWHGSGALKKFGLSTVGKLYGPSEKYLKHVKIHSNYGRVYVSSAEVVPYYSEAFGMPAKRIYPLGVPRTDYLFSSEKREHLKKTFYERYPELTCKKLILYAPTYRGKSHYQEAFQCPLNLRMMREKLYPDYALLIHLHPYMQNGITIEEKEKNFVYHIKDIFTIQELLSLADILITDYSTVFFDYSLLGRPIAFFANDLEQYISERDFYYDYLDIIPGPFFTKTDQLTDWVAKGEFDLKKVATFRNRFFDYIDGKATKRIVRHLMSENAIQPVGYQKDNGEPEEGAI</sequence>
<comment type="caution">
    <text evidence="7">The sequence shown here is derived from an EMBL/GenBank/DDBJ whole genome shotgun (WGS) entry which is preliminary data.</text>
</comment>
<dbReference type="PANTHER" id="PTHR37316">
    <property type="entry name" value="TEICHOIC ACID GLYCEROL-PHOSPHATE PRIMASE"/>
    <property type="match status" value="1"/>
</dbReference>
<keyword evidence="4" id="KW-0808">Transferase</keyword>
<gene>
    <name evidence="7" type="ORF">AN964_24000</name>
</gene>
<comment type="similarity">
    <text evidence="2">Belongs to the CDP-glycerol glycerophosphotransferase family.</text>
</comment>
<evidence type="ECO:0000256" key="3">
    <source>
        <dbReference type="ARBA" id="ARBA00022475"/>
    </source>
</evidence>
<dbReference type="InterPro" id="IPR051612">
    <property type="entry name" value="Teichoic_Acid_Biosynth"/>
</dbReference>
<evidence type="ECO:0000256" key="4">
    <source>
        <dbReference type="ARBA" id="ARBA00022679"/>
    </source>
</evidence>
<dbReference type="PANTHER" id="PTHR37316:SF2">
    <property type="entry name" value="TEICHOIC ACID RIBITOL-PHOSPHATE POLYMERASE TARK"/>
    <property type="match status" value="1"/>
</dbReference>
<evidence type="ECO:0000256" key="6">
    <source>
        <dbReference type="ARBA" id="ARBA00023136"/>
    </source>
</evidence>
<dbReference type="InterPro" id="IPR043149">
    <property type="entry name" value="TagF_N"/>
</dbReference>
<dbReference type="InterPro" id="IPR007554">
    <property type="entry name" value="Glycerophosphate_synth"/>
</dbReference>
<keyword evidence="3" id="KW-1003">Cell membrane</keyword>
<dbReference type="GO" id="GO:0047355">
    <property type="term" value="F:CDP-glycerol glycerophosphotransferase activity"/>
    <property type="evidence" value="ECO:0007669"/>
    <property type="project" value="InterPro"/>
</dbReference>
<protein>
    <recommendedName>
        <fullName evidence="9">CDP-ribitol ribitolphosphotransferase</fullName>
    </recommendedName>
</protein>
<dbReference type="PATRIC" id="fig|157838.3.peg.5282"/>
<proteinExistence type="inferred from homology"/>
<dbReference type="STRING" id="157838.AN964_24000"/>
<evidence type="ECO:0000256" key="2">
    <source>
        <dbReference type="ARBA" id="ARBA00010488"/>
    </source>
</evidence>
<dbReference type="Pfam" id="PF04464">
    <property type="entry name" value="Glyphos_transf"/>
    <property type="match status" value="1"/>
</dbReference>
<keyword evidence="5" id="KW-0777">Teichoic acid biosynthesis</keyword>